<evidence type="ECO:0000256" key="1">
    <source>
        <dbReference type="SAM" id="Phobius"/>
    </source>
</evidence>
<protein>
    <submittedName>
        <fullName evidence="2">Uncharacterized protein</fullName>
    </submittedName>
</protein>
<reference evidence="3" key="1">
    <citation type="journal article" date="2019" name="Int. J. Syst. Evol. Microbiol.">
        <title>The Global Catalogue of Microorganisms (GCM) 10K type strain sequencing project: providing services to taxonomists for standard genome sequencing and annotation.</title>
        <authorList>
            <consortium name="The Broad Institute Genomics Platform"/>
            <consortium name="The Broad Institute Genome Sequencing Center for Infectious Disease"/>
            <person name="Wu L."/>
            <person name="Ma J."/>
        </authorList>
    </citation>
    <scope>NUCLEOTIDE SEQUENCE [LARGE SCALE GENOMIC DNA]</scope>
    <source>
        <strain evidence="3">JCM 1365</strain>
    </source>
</reference>
<keyword evidence="1" id="KW-0812">Transmembrane</keyword>
<dbReference type="EMBL" id="BMNZ01000001">
    <property type="protein sequence ID" value="GGM82434.1"/>
    <property type="molecule type" value="Genomic_DNA"/>
</dbReference>
<keyword evidence="1" id="KW-1133">Transmembrane helix</keyword>
<comment type="caution">
    <text evidence="2">The sequence shown here is derived from an EMBL/GenBank/DDBJ whole genome shotgun (WGS) entry which is preliminary data.</text>
</comment>
<name>A0ABQ2HJP6_9MICO</name>
<sequence>MAARSVPVITVAIVSSSLGVIALIEVSLVAVAGSSLRPVCQVQVYQPHSAQ</sequence>
<accession>A0ABQ2HJP6</accession>
<proteinExistence type="predicted"/>
<evidence type="ECO:0000313" key="2">
    <source>
        <dbReference type="EMBL" id="GGM82434.1"/>
    </source>
</evidence>
<keyword evidence="3" id="KW-1185">Reference proteome</keyword>
<organism evidence="2 3">
    <name type="scientific">Terrabacter tumescens</name>
    <dbReference type="NCBI Taxonomy" id="60443"/>
    <lineage>
        <taxon>Bacteria</taxon>
        <taxon>Bacillati</taxon>
        <taxon>Actinomycetota</taxon>
        <taxon>Actinomycetes</taxon>
        <taxon>Micrococcales</taxon>
        <taxon>Intrasporangiaceae</taxon>
        <taxon>Terrabacter</taxon>
    </lineage>
</organism>
<dbReference type="Proteomes" id="UP000623461">
    <property type="component" value="Unassembled WGS sequence"/>
</dbReference>
<feature type="transmembrane region" description="Helical" evidence="1">
    <location>
        <begin position="6"/>
        <end position="31"/>
    </location>
</feature>
<gene>
    <name evidence="2" type="ORF">GCM10009721_03660</name>
</gene>
<keyword evidence="1" id="KW-0472">Membrane</keyword>
<evidence type="ECO:0000313" key="3">
    <source>
        <dbReference type="Proteomes" id="UP000623461"/>
    </source>
</evidence>